<proteinExistence type="predicted"/>
<keyword evidence="2" id="KW-1185">Reference proteome</keyword>
<accession>A0A9P8RNR6</accession>
<sequence length="244" mass="27530">MLGGRLYLAPIGENPQRILDIGTGTGIWAIEMGDEHPSAEILGNDLRVPPNVRFEIDDAEDTWTYSTPFDYIHCRYMAGSILDWPRLVRQAYKLSCPPSATFKAGHTKPGGWVEFSDWDLHPYSSDGTLKPDSAYLKQHQITLHACDQIGRDASPGEKLFSRLKAAGFQNLIHQVFKLPMGPWAKNSKLKELGAFNLLQYLEGVEGFTLAPFTRVLGWTPQEVQVFLVDVRRDCRDPKIHAQYD</sequence>
<dbReference type="Pfam" id="PF13489">
    <property type="entry name" value="Methyltransf_23"/>
    <property type="match status" value="1"/>
</dbReference>
<protein>
    <recommendedName>
        <fullName evidence="3">Methyltransferase domain-containing protein</fullName>
    </recommendedName>
</protein>
<gene>
    <name evidence="1" type="ORF">GP486_004618</name>
</gene>
<dbReference type="Gene3D" id="3.40.50.150">
    <property type="entry name" value="Vaccinia Virus protein VP39"/>
    <property type="match status" value="1"/>
</dbReference>
<dbReference type="CDD" id="cd02440">
    <property type="entry name" value="AdoMet_MTases"/>
    <property type="match status" value="1"/>
</dbReference>
<evidence type="ECO:0000313" key="2">
    <source>
        <dbReference type="Proteomes" id="UP000750711"/>
    </source>
</evidence>
<dbReference type="SUPFAM" id="SSF53335">
    <property type="entry name" value="S-adenosyl-L-methionine-dependent methyltransferases"/>
    <property type="match status" value="1"/>
</dbReference>
<reference evidence="1" key="1">
    <citation type="submission" date="2021-03" db="EMBL/GenBank/DDBJ databases">
        <title>Comparative genomics and phylogenomic investigation of the class Geoglossomycetes provide insights into ecological specialization and systematics.</title>
        <authorList>
            <person name="Melie T."/>
            <person name="Pirro S."/>
            <person name="Miller A.N."/>
            <person name="Quandt A."/>
        </authorList>
    </citation>
    <scope>NUCLEOTIDE SEQUENCE</scope>
    <source>
        <strain evidence="1">CAQ_001_2017</strain>
    </source>
</reference>
<organism evidence="1 2">
    <name type="scientific">Trichoglossum hirsutum</name>
    <dbReference type="NCBI Taxonomy" id="265104"/>
    <lineage>
        <taxon>Eukaryota</taxon>
        <taxon>Fungi</taxon>
        <taxon>Dikarya</taxon>
        <taxon>Ascomycota</taxon>
        <taxon>Pezizomycotina</taxon>
        <taxon>Geoglossomycetes</taxon>
        <taxon>Geoglossales</taxon>
        <taxon>Geoglossaceae</taxon>
        <taxon>Trichoglossum</taxon>
    </lineage>
</organism>
<dbReference type="EMBL" id="JAGHQM010000754">
    <property type="protein sequence ID" value="KAH0558736.1"/>
    <property type="molecule type" value="Genomic_DNA"/>
</dbReference>
<dbReference type="PANTHER" id="PTHR43591:SF24">
    <property type="entry name" value="2-METHOXY-6-POLYPRENYL-1,4-BENZOQUINOL METHYLASE, MITOCHONDRIAL"/>
    <property type="match status" value="1"/>
</dbReference>
<evidence type="ECO:0000313" key="1">
    <source>
        <dbReference type="EMBL" id="KAH0558736.1"/>
    </source>
</evidence>
<dbReference type="GO" id="GO:0008168">
    <property type="term" value="F:methyltransferase activity"/>
    <property type="evidence" value="ECO:0007669"/>
    <property type="project" value="TreeGrafter"/>
</dbReference>
<dbReference type="Proteomes" id="UP000750711">
    <property type="component" value="Unassembled WGS sequence"/>
</dbReference>
<evidence type="ECO:0008006" key="3">
    <source>
        <dbReference type="Google" id="ProtNLM"/>
    </source>
</evidence>
<dbReference type="InterPro" id="IPR029063">
    <property type="entry name" value="SAM-dependent_MTases_sf"/>
</dbReference>
<comment type="caution">
    <text evidence="1">The sequence shown here is derived from an EMBL/GenBank/DDBJ whole genome shotgun (WGS) entry which is preliminary data.</text>
</comment>
<dbReference type="PANTHER" id="PTHR43591">
    <property type="entry name" value="METHYLTRANSFERASE"/>
    <property type="match status" value="1"/>
</dbReference>
<dbReference type="AlphaFoldDB" id="A0A9P8RNR6"/>
<name>A0A9P8RNR6_9PEZI</name>